<dbReference type="Pfam" id="PF07508">
    <property type="entry name" value="Recombinase"/>
    <property type="match status" value="1"/>
</dbReference>
<dbReference type="RefSeq" id="WP_272447546.1">
    <property type="nucleotide sequence ID" value="NZ_JAMQKC010000029.1"/>
</dbReference>
<evidence type="ECO:0000313" key="3">
    <source>
        <dbReference type="Proteomes" id="UP001145069"/>
    </source>
</evidence>
<sequence>MTMWGNFQLTITLNDNDIKTASGKSFTKHSVRTVLQDAFYINLVKKRIDGKTRYVFEKYESLVSVEEWVMAQVILKNFELLQHPDIQRHIVNLDYDQDEINFEYENNTDYHQYMRDKEREELTI</sequence>
<reference evidence="2" key="1">
    <citation type="submission" date="2022-06" db="EMBL/GenBank/DDBJ databases">
        <title>Aquibacillus sp. a new bacterium isolated from soil saline samples.</title>
        <authorList>
            <person name="Galisteo C."/>
            <person name="De La Haba R."/>
            <person name="Sanchez-Porro C."/>
            <person name="Ventosa A."/>
        </authorList>
    </citation>
    <scope>NUCLEOTIDE SEQUENCE</scope>
    <source>
        <strain evidence="2">3ASR75-54</strain>
    </source>
</reference>
<dbReference type="EMBL" id="JAMQKC010000029">
    <property type="protein sequence ID" value="MDC3418479.1"/>
    <property type="molecule type" value="Genomic_DNA"/>
</dbReference>
<accession>A0A9X4AGA6</accession>
<evidence type="ECO:0000313" key="2">
    <source>
        <dbReference type="EMBL" id="MDC3418479.1"/>
    </source>
</evidence>
<dbReference type="AlphaFoldDB" id="A0A9X4AGA6"/>
<gene>
    <name evidence="2" type="ORF">NC799_16485</name>
</gene>
<dbReference type="Proteomes" id="UP001145069">
    <property type="component" value="Unassembled WGS sequence"/>
</dbReference>
<keyword evidence="3" id="KW-1185">Reference proteome</keyword>
<organism evidence="2 3">
    <name type="scientific">Aquibacillus salsiterrae</name>
    <dbReference type="NCBI Taxonomy" id="2950439"/>
    <lineage>
        <taxon>Bacteria</taxon>
        <taxon>Bacillati</taxon>
        <taxon>Bacillota</taxon>
        <taxon>Bacilli</taxon>
        <taxon>Bacillales</taxon>
        <taxon>Bacillaceae</taxon>
        <taxon>Aquibacillus</taxon>
    </lineage>
</organism>
<proteinExistence type="predicted"/>
<feature type="domain" description="Recombinase" evidence="1">
    <location>
        <begin position="7"/>
        <end position="76"/>
    </location>
</feature>
<dbReference type="GO" id="GO:0000150">
    <property type="term" value="F:DNA strand exchange activity"/>
    <property type="evidence" value="ECO:0007669"/>
    <property type="project" value="InterPro"/>
</dbReference>
<name>A0A9X4AGA6_9BACI</name>
<dbReference type="GO" id="GO:0003677">
    <property type="term" value="F:DNA binding"/>
    <property type="evidence" value="ECO:0007669"/>
    <property type="project" value="InterPro"/>
</dbReference>
<comment type="caution">
    <text evidence="2">The sequence shown here is derived from an EMBL/GenBank/DDBJ whole genome shotgun (WGS) entry which is preliminary data.</text>
</comment>
<dbReference type="InterPro" id="IPR011109">
    <property type="entry name" value="DNA_bind_recombinase_dom"/>
</dbReference>
<evidence type="ECO:0000259" key="1">
    <source>
        <dbReference type="Pfam" id="PF07508"/>
    </source>
</evidence>
<protein>
    <submittedName>
        <fullName evidence="2">Recombinase family protein</fullName>
    </submittedName>
</protein>